<keyword evidence="3" id="KW-1003">Cell membrane</keyword>
<evidence type="ECO:0000313" key="10">
    <source>
        <dbReference type="Proteomes" id="UP000216052"/>
    </source>
</evidence>
<evidence type="ECO:0000256" key="2">
    <source>
        <dbReference type="ARBA" id="ARBA00007362"/>
    </source>
</evidence>
<feature type="transmembrane region" description="Helical" evidence="7">
    <location>
        <begin position="79"/>
        <end position="100"/>
    </location>
</feature>
<feature type="transmembrane region" description="Helical" evidence="7">
    <location>
        <begin position="324"/>
        <end position="344"/>
    </location>
</feature>
<protein>
    <submittedName>
        <fullName evidence="9">Inner membrane transporter YicL</fullName>
    </submittedName>
</protein>
<evidence type="ECO:0000259" key="8">
    <source>
        <dbReference type="Pfam" id="PF00892"/>
    </source>
</evidence>
<evidence type="ECO:0000256" key="1">
    <source>
        <dbReference type="ARBA" id="ARBA00004651"/>
    </source>
</evidence>
<feature type="transmembrane region" description="Helical" evidence="7">
    <location>
        <begin position="199"/>
        <end position="217"/>
    </location>
</feature>
<dbReference type="PANTHER" id="PTHR32322:SF18">
    <property type="entry name" value="S-ADENOSYLMETHIONINE_S-ADENOSYLHOMOCYSTEINE TRANSPORTER"/>
    <property type="match status" value="1"/>
</dbReference>
<feature type="transmembrane region" description="Helical" evidence="7">
    <location>
        <begin position="260"/>
        <end position="280"/>
    </location>
</feature>
<evidence type="ECO:0000256" key="3">
    <source>
        <dbReference type="ARBA" id="ARBA00022475"/>
    </source>
</evidence>
<feature type="transmembrane region" description="Helical" evidence="7">
    <location>
        <begin position="51"/>
        <end position="73"/>
    </location>
</feature>
<evidence type="ECO:0000256" key="7">
    <source>
        <dbReference type="SAM" id="Phobius"/>
    </source>
</evidence>
<feature type="domain" description="EamA" evidence="8">
    <location>
        <begin position="50"/>
        <end position="184"/>
    </location>
</feature>
<dbReference type="PANTHER" id="PTHR32322">
    <property type="entry name" value="INNER MEMBRANE TRANSPORTER"/>
    <property type="match status" value="1"/>
</dbReference>
<dbReference type="InterPro" id="IPR000620">
    <property type="entry name" value="EamA_dom"/>
</dbReference>
<dbReference type="InterPro" id="IPR037185">
    <property type="entry name" value="EmrE-like"/>
</dbReference>
<feature type="transmembrane region" description="Helical" evidence="7">
    <location>
        <begin position="292"/>
        <end position="312"/>
    </location>
</feature>
<dbReference type="SUPFAM" id="SSF103481">
    <property type="entry name" value="Multidrug resistance efflux transporter EmrE"/>
    <property type="match status" value="2"/>
</dbReference>
<name>A0ABZ3IZK2_SPOA4</name>
<feature type="transmembrane region" description="Helical" evidence="7">
    <location>
        <begin position="171"/>
        <end position="193"/>
    </location>
</feature>
<keyword evidence="5 7" id="KW-1133">Transmembrane helix</keyword>
<evidence type="ECO:0000256" key="6">
    <source>
        <dbReference type="ARBA" id="ARBA00023136"/>
    </source>
</evidence>
<feature type="transmembrane region" description="Helical" evidence="7">
    <location>
        <begin position="229"/>
        <end position="248"/>
    </location>
</feature>
<dbReference type="Pfam" id="PF00892">
    <property type="entry name" value="EamA"/>
    <property type="match status" value="2"/>
</dbReference>
<keyword evidence="4 7" id="KW-0812">Transmembrane</keyword>
<organism evidence="9 10">
    <name type="scientific">Sporomusa acidovorans (strain ATCC 49682 / DSM 3132 / Mol)</name>
    <dbReference type="NCBI Taxonomy" id="1123286"/>
    <lineage>
        <taxon>Bacteria</taxon>
        <taxon>Bacillati</taxon>
        <taxon>Bacillota</taxon>
        <taxon>Negativicutes</taxon>
        <taxon>Selenomonadales</taxon>
        <taxon>Sporomusaceae</taxon>
        <taxon>Sporomusa</taxon>
    </lineage>
</organism>
<dbReference type="EMBL" id="CP155571">
    <property type="protein sequence ID" value="XFO71343.1"/>
    <property type="molecule type" value="Genomic_DNA"/>
</dbReference>
<proteinExistence type="inferred from homology"/>
<reference evidence="9" key="1">
    <citation type="submission" date="2024-05" db="EMBL/GenBank/DDBJ databases">
        <title>Isolation and characterization of Sporomusa carbonis sp. nov., a carboxydotrophic hydrogenogen in the genus of Sporomusa isolated from a charcoal burning pile.</title>
        <authorList>
            <person name="Boeer T."/>
            <person name="Rosenbaum F."/>
            <person name="Eysell L."/>
            <person name="Mueller V."/>
            <person name="Daniel R."/>
            <person name="Poehlein A."/>
        </authorList>
    </citation>
    <scope>NUCLEOTIDE SEQUENCE [LARGE SCALE GENOMIC DNA]</scope>
    <source>
        <strain evidence="9">DSM 3132</strain>
    </source>
</reference>
<evidence type="ECO:0000256" key="5">
    <source>
        <dbReference type="ARBA" id="ARBA00022989"/>
    </source>
</evidence>
<keyword evidence="6 7" id="KW-0472">Membrane</keyword>
<evidence type="ECO:0000256" key="4">
    <source>
        <dbReference type="ARBA" id="ARBA00022692"/>
    </source>
</evidence>
<comment type="similarity">
    <text evidence="2">Belongs to the EamA transporter family.</text>
</comment>
<dbReference type="InterPro" id="IPR050638">
    <property type="entry name" value="AA-Vitamin_Transporters"/>
</dbReference>
<sequence length="354" mass="38950">MIMNQLLPTFLLRCVIWRKSWFELLGLGKRHNINFSKSKKGFIMDNSSNKIYIFLCLAAILWGAQPVVVKVVLQELSPLLITLYRYVGISMILLIILYITHGRNIFPSARHLPILAVMGVSGITLNNVLQFSGLQYSTVINCTLVSATTPAMTAVMAALAHQEQMNEVQWIGIITSFFGVLFLVTHGSLAIITSLSFNFGDILFFCSQACWAIYTLLGRKIMAELSPMFTTAWAGLIGAILTGILVLWDGIELTTNLTANGIGAMFYMILGGGVLAMIWWNRGVKIVGASQTAIFINIMPVVGMLLAVLLLGEHLGWREIVGGLWIFLGVYLTTPGGAHSFPIHPDKTLLSGRR</sequence>
<feature type="transmembrane region" description="Helical" evidence="7">
    <location>
        <begin position="112"/>
        <end position="132"/>
    </location>
</feature>
<accession>A0ABZ3IZK2</accession>
<comment type="subcellular location">
    <subcellularLocation>
        <location evidence="1">Cell membrane</location>
        <topology evidence="1">Multi-pass membrane protein</topology>
    </subcellularLocation>
</comment>
<dbReference type="Proteomes" id="UP000216052">
    <property type="component" value="Chromosome"/>
</dbReference>
<evidence type="ECO:0000313" key="9">
    <source>
        <dbReference type="EMBL" id="XFO71343.1"/>
    </source>
</evidence>
<keyword evidence="10" id="KW-1185">Reference proteome</keyword>
<feature type="domain" description="EamA" evidence="8">
    <location>
        <begin position="199"/>
        <end position="333"/>
    </location>
</feature>
<feature type="transmembrane region" description="Helical" evidence="7">
    <location>
        <begin position="138"/>
        <end position="159"/>
    </location>
</feature>
<gene>
    <name evidence="9" type="primary">yicL_1</name>
    <name evidence="9" type="ORF">SPACI_013580</name>
</gene>